<reference evidence="5" key="1">
    <citation type="submission" date="2021-01" db="EMBL/GenBank/DDBJ databases">
        <title>Ramlibacter sp. strain AW1 16S ribosomal RNA gene Genome sequencing and assembly.</title>
        <authorList>
            <person name="Kang M."/>
        </authorList>
    </citation>
    <scope>NUCLEOTIDE SEQUENCE</scope>
    <source>
        <strain evidence="5">AW1</strain>
    </source>
</reference>
<dbReference type="Proteomes" id="UP000613011">
    <property type="component" value="Unassembled WGS sequence"/>
</dbReference>
<feature type="domain" description="Toxin 37-like C-terminal" evidence="3">
    <location>
        <begin position="641"/>
        <end position="713"/>
    </location>
</feature>
<dbReference type="Pfam" id="PF25023">
    <property type="entry name" value="TEN_YD-shell"/>
    <property type="match status" value="1"/>
</dbReference>
<dbReference type="PANTHER" id="PTHR32305">
    <property type="match status" value="1"/>
</dbReference>
<organism evidence="5 6">
    <name type="scientific">Ramlibacter aurantiacus</name>
    <dbReference type="NCBI Taxonomy" id="2801330"/>
    <lineage>
        <taxon>Bacteria</taxon>
        <taxon>Pseudomonadati</taxon>
        <taxon>Pseudomonadota</taxon>
        <taxon>Betaproteobacteria</taxon>
        <taxon>Burkholderiales</taxon>
        <taxon>Comamonadaceae</taxon>
        <taxon>Ramlibacter</taxon>
    </lineage>
</organism>
<dbReference type="InterPro" id="IPR031325">
    <property type="entry name" value="RHS_repeat"/>
</dbReference>
<evidence type="ECO:0000256" key="1">
    <source>
        <dbReference type="ARBA" id="ARBA00022737"/>
    </source>
</evidence>
<protein>
    <submittedName>
        <fullName evidence="5">Uncharacterized protein</fullName>
    </submittedName>
</protein>
<name>A0A936ZT67_9BURK</name>
<feature type="domain" description="Teneurin-like YD-shell" evidence="4">
    <location>
        <begin position="294"/>
        <end position="556"/>
    </location>
</feature>
<accession>A0A936ZT67</accession>
<dbReference type="InterPro" id="IPR029108">
    <property type="entry name" value="Ntox37-like_C"/>
</dbReference>
<evidence type="ECO:0000259" key="3">
    <source>
        <dbReference type="Pfam" id="PF15535"/>
    </source>
</evidence>
<dbReference type="InterPro" id="IPR050708">
    <property type="entry name" value="T6SS_VgrG/RHS"/>
</dbReference>
<dbReference type="AlphaFoldDB" id="A0A936ZT67"/>
<dbReference type="InterPro" id="IPR056823">
    <property type="entry name" value="TEN-like_YD-shell"/>
</dbReference>
<dbReference type="Pfam" id="PF15535">
    <property type="entry name" value="Ntox37"/>
    <property type="match status" value="1"/>
</dbReference>
<feature type="compositionally biased region" description="Basic and acidic residues" evidence="2">
    <location>
        <begin position="647"/>
        <end position="657"/>
    </location>
</feature>
<dbReference type="InterPro" id="IPR006530">
    <property type="entry name" value="YD"/>
</dbReference>
<sequence length="715" mass="78124">MGRSTSYAYDARGQLIASGADLAAPERRYGYNDAGDLQAITDALGNQTRIEHDAVGRSTSHTNPLGYSTQLDYNRRDQLTQRTDALGQPSTLRYDEGGRVSEVANAAGVVIERYRYDEKGSLTERVDAVGAATRYAWDELRRLTSITDRKGQTTSIGYTADGRVEEIRHADGSVQTHRYDALGRIAESAEPASRWSYTWDELDRLAATTHTTAAGKLEIRYSYSLLDRVTRREVLRDGTPIDITDYAYDKLGRLIEQRTKPLAHSGVGEQVTRWQWDNRGRLIERQLPNGIVQRFTHDAASRLTQLAYTRPDGSVIEQIDYQYDPAGQRIGRTLLNGSSKSDTPMQARYDSADRLLELTTLGKTWAFEYDANGSLMKRSNVADPAEQTTYQWDSRNRLIGLLRMPQNVQASYSYDAGGRRIARTITVEGQARSTQYVYEGLQAIGEVRDGRIAATLLTGIGLDDVIARIVSRQGQAPMVRTHITDALGSVLALTREDQSVEAGYAYSPYGETAPVGGDASENTLQYTGRENDEGTGLYFYRARYYDPVIGRFISRDPIGLEGGPNEFAYVGGRPLSYTDPDGLNPVAGAWGGAVAGTAFGPVGTVAGGIIGAGVGAWVGWNVFGPMLAKPPENAYDPNGPKAPGKPTEADGFKDPKGGENWVPNPNPGKGGSGWGWQDAKGDVWCPTGQGGRGHGGPHWDVQTPGGDYRNVKPRR</sequence>
<keyword evidence="6" id="KW-1185">Reference proteome</keyword>
<proteinExistence type="predicted"/>
<dbReference type="PANTHER" id="PTHR32305:SF15">
    <property type="entry name" value="PROTEIN RHSA-RELATED"/>
    <property type="match status" value="1"/>
</dbReference>
<dbReference type="EMBL" id="JAEQNA010000001">
    <property type="protein sequence ID" value="MBL0420164.1"/>
    <property type="molecule type" value="Genomic_DNA"/>
</dbReference>
<evidence type="ECO:0000313" key="6">
    <source>
        <dbReference type="Proteomes" id="UP000613011"/>
    </source>
</evidence>
<evidence type="ECO:0000259" key="4">
    <source>
        <dbReference type="Pfam" id="PF25023"/>
    </source>
</evidence>
<gene>
    <name evidence="5" type="ORF">JI739_07370</name>
</gene>
<dbReference type="NCBIfam" id="TIGR01643">
    <property type="entry name" value="YD_repeat_2x"/>
    <property type="match status" value="6"/>
</dbReference>
<keyword evidence="1" id="KW-0677">Repeat</keyword>
<dbReference type="Gene3D" id="2.180.10.10">
    <property type="entry name" value="RHS repeat-associated core"/>
    <property type="match status" value="3"/>
</dbReference>
<evidence type="ECO:0000313" key="5">
    <source>
        <dbReference type="EMBL" id="MBL0420164.1"/>
    </source>
</evidence>
<dbReference type="NCBIfam" id="TIGR03696">
    <property type="entry name" value="Rhs_assc_core"/>
    <property type="match status" value="1"/>
</dbReference>
<dbReference type="InterPro" id="IPR022385">
    <property type="entry name" value="Rhs_assc_core"/>
</dbReference>
<dbReference type="Pfam" id="PF05593">
    <property type="entry name" value="RHS_repeat"/>
    <property type="match status" value="3"/>
</dbReference>
<comment type="caution">
    <text evidence="5">The sequence shown here is derived from an EMBL/GenBank/DDBJ whole genome shotgun (WGS) entry which is preliminary data.</text>
</comment>
<evidence type="ECO:0000256" key="2">
    <source>
        <dbReference type="SAM" id="MobiDB-lite"/>
    </source>
</evidence>
<feature type="region of interest" description="Disordered" evidence="2">
    <location>
        <begin position="633"/>
        <end position="715"/>
    </location>
</feature>